<sequence length="92" mass="10779">MLCPFPDGTIPIVYVNTFFSIFQYKVLIREGLVDDFWKTAARYLHCDRVSYSNDQYGNLGTCNLGVSENIRVQIEVQRFRKSRRVKHSRLST</sequence>
<reference evidence="2" key="1">
    <citation type="submission" date="2022-10" db="EMBL/GenBank/DDBJ databases">
        <title>Genome assembly of Pristionchus species.</title>
        <authorList>
            <person name="Yoshida K."/>
            <person name="Sommer R.J."/>
        </authorList>
    </citation>
    <scope>NUCLEOTIDE SEQUENCE [LARGE SCALE GENOMIC DNA]</scope>
    <source>
        <strain evidence="2">RS5460</strain>
    </source>
</reference>
<protein>
    <submittedName>
        <fullName evidence="1">Uncharacterized protein</fullName>
    </submittedName>
</protein>
<evidence type="ECO:0000313" key="1">
    <source>
        <dbReference type="EMBL" id="GMR34323.1"/>
    </source>
</evidence>
<accession>A0AAN5C2B5</accession>
<comment type="caution">
    <text evidence="1">The sequence shown here is derived from an EMBL/GenBank/DDBJ whole genome shotgun (WGS) entry which is preliminary data.</text>
</comment>
<dbReference type="Proteomes" id="UP001328107">
    <property type="component" value="Unassembled WGS sequence"/>
</dbReference>
<proteinExistence type="predicted"/>
<keyword evidence="2" id="KW-1185">Reference proteome</keyword>
<organism evidence="1 2">
    <name type="scientific">Pristionchus mayeri</name>
    <dbReference type="NCBI Taxonomy" id="1317129"/>
    <lineage>
        <taxon>Eukaryota</taxon>
        <taxon>Metazoa</taxon>
        <taxon>Ecdysozoa</taxon>
        <taxon>Nematoda</taxon>
        <taxon>Chromadorea</taxon>
        <taxon>Rhabditida</taxon>
        <taxon>Rhabditina</taxon>
        <taxon>Diplogasteromorpha</taxon>
        <taxon>Diplogasteroidea</taxon>
        <taxon>Neodiplogasteridae</taxon>
        <taxon>Pristionchus</taxon>
    </lineage>
</organism>
<dbReference type="AlphaFoldDB" id="A0AAN5C2B5"/>
<evidence type="ECO:0000313" key="2">
    <source>
        <dbReference type="Proteomes" id="UP001328107"/>
    </source>
</evidence>
<dbReference type="EMBL" id="BTRK01000002">
    <property type="protein sequence ID" value="GMR34323.1"/>
    <property type="molecule type" value="Genomic_DNA"/>
</dbReference>
<name>A0AAN5C2B5_9BILA</name>
<gene>
    <name evidence="1" type="ORF">PMAYCL1PPCAC_04518</name>
</gene>